<dbReference type="Proteomes" id="UP000325286">
    <property type="component" value="Chromosome"/>
</dbReference>
<sequence length="126" mass="13632">MSVRQVYFTQDCQVCGRPMRVRLELFGKRICCAHCNASCHAGSVGSTGSENPPRRSGFSRLRGATDGTHPARGRRDVQEADTARLRDTAGLRDTPAGSRQVINPVVMRTVYRPGGGDGSSATVFLH</sequence>
<protein>
    <submittedName>
        <fullName evidence="2">Uncharacterized protein</fullName>
    </submittedName>
</protein>
<dbReference type="OrthoDB" id="290564at2"/>
<accession>A0A5B9QGX7</accession>
<dbReference type="AlphaFoldDB" id="A0A5B9QGX7"/>
<dbReference type="RefSeq" id="WP_068134448.1">
    <property type="nucleotide sequence ID" value="NZ_CP042914.1"/>
</dbReference>
<evidence type="ECO:0000313" key="3">
    <source>
        <dbReference type="Proteomes" id="UP000325286"/>
    </source>
</evidence>
<feature type="region of interest" description="Disordered" evidence="1">
    <location>
        <begin position="41"/>
        <end position="99"/>
    </location>
</feature>
<keyword evidence="3" id="KW-1185">Reference proteome</keyword>
<gene>
    <name evidence="2" type="ORF">UC8_03140</name>
</gene>
<proteinExistence type="predicted"/>
<dbReference type="KEGG" id="rul:UC8_03140"/>
<evidence type="ECO:0000256" key="1">
    <source>
        <dbReference type="SAM" id="MobiDB-lite"/>
    </source>
</evidence>
<dbReference type="EMBL" id="CP042914">
    <property type="protein sequence ID" value="QEG38357.1"/>
    <property type="molecule type" value="Genomic_DNA"/>
</dbReference>
<organism evidence="2 3">
    <name type="scientific">Roseimaritima ulvae</name>
    <dbReference type="NCBI Taxonomy" id="980254"/>
    <lineage>
        <taxon>Bacteria</taxon>
        <taxon>Pseudomonadati</taxon>
        <taxon>Planctomycetota</taxon>
        <taxon>Planctomycetia</taxon>
        <taxon>Pirellulales</taxon>
        <taxon>Pirellulaceae</taxon>
        <taxon>Roseimaritima</taxon>
    </lineage>
</organism>
<name>A0A5B9QGX7_9BACT</name>
<evidence type="ECO:0000313" key="2">
    <source>
        <dbReference type="EMBL" id="QEG38357.1"/>
    </source>
</evidence>
<feature type="compositionally biased region" description="Basic and acidic residues" evidence="1">
    <location>
        <begin position="73"/>
        <end position="90"/>
    </location>
</feature>
<reference evidence="2 3" key="1">
    <citation type="submission" date="2019-08" db="EMBL/GenBank/DDBJ databases">
        <title>Deep-cultivation of Planctomycetes and their phenomic and genomic characterization uncovers novel biology.</title>
        <authorList>
            <person name="Wiegand S."/>
            <person name="Jogler M."/>
            <person name="Boedeker C."/>
            <person name="Pinto D."/>
            <person name="Vollmers J."/>
            <person name="Rivas-Marin E."/>
            <person name="Kohn T."/>
            <person name="Peeters S.H."/>
            <person name="Heuer A."/>
            <person name="Rast P."/>
            <person name="Oberbeckmann S."/>
            <person name="Bunk B."/>
            <person name="Jeske O."/>
            <person name="Meyerdierks A."/>
            <person name="Storesund J.E."/>
            <person name="Kallscheuer N."/>
            <person name="Luecker S."/>
            <person name="Lage O.M."/>
            <person name="Pohl T."/>
            <person name="Merkel B.J."/>
            <person name="Hornburger P."/>
            <person name="Mueller R.-W."/>
            <person name="Bruemmer F."/>
            <person name="Labrenz M."/>
            <person name="Spormann A.M."/>
            <person name="Op den Camp H."/>
            <person name="Overmann J."/>
            <person name="Amann R."/>
            <person name="Jetten M.S.M."/>
            <person name="Mascher T."/>
            <person name="Medema M.H."/>
            <person name="Devos D.P."/>
            <person name="Kaster A.-K."/>
            <person name="Ovreas L."/>
            <person name="Rohde M."/>
            <person name="Galperin M.Y."/>
            <person name="Jogler C."/>
        </authorList>
    </citation>
    <scope>NUCLEOTIDE SEQUENCE [LARGE SCALE GENOMIC DNA]</scope>
    <source>
        <strain evidence="2 3">UC8</strain>
    </source>
</reference>